<dbReference type="Proteomes" id="UP000095283">
    <property type="component" value="Unplaced"/>
</dbReference>
<organism evidence="2 3">
    <name type="scientific">Heterorhabditis bacteriophora</name>
    <name type="common">Entomopathogenic nematode worm</name>
    <dbReference type="NCBI Taxonomy" id="37862"/>
    <lineage>
        <taxon>Eukaryota</taxon>
        <taxon>Metazoa</taxon>
        <taxon>Ecdysozoa</taxon>
        <taxon>Nematoda</taxon>
        <taxon>Chromadorea</taxon>
        <taxon>Rhabditida</taxon>
        <taxon>Rhabditina</taxon>
        <taxon>Rhabditomorpha</taxon>
        <taxon>Strongyloidea</taxon>
        <taxon>Heterorhabditidae</taxon>
        <taxon>Heterorhabditis</taxon>
    </lineage>
</organism>
<protein>
    <submittedName>
        <fullName evidence="3">TPR_REGION domain-containing protein</fullName>
    </submittedName>
</protein>
<feature type="region of interest" description="Disordered" evidence="1">
    <location>
        <begin position="187"/>
        <end position="214"/>
    </location>
</feature>
<keyword evidence="2" id="KW-1185">Reference proteome</keyword>
<name>A0A1I7W806_HETBA</name>
<feature type="compositionally biased region" description="Polar residues" evidence="1">
    <location>
        <begin position="192"/>
        <end position="214"/>
    </location>
</feature>
<evidence type="ECO:0000313" key="3">
    <source>
        <dbReference type="WBParaSite" id="Hba_00749"/>
    </source>
</evidence>
<evidence type="ECO:0000313" key="2">
    <source>
        <dbReference type="Proteomes" id="UP000095283"/>
    </source>
</evidence>
<evidence type="ECO:0000256" key="1">
    <source>
        <dbReference type="SAM" id="MobiDB-lite"/>
    </source>
</evidence>
<dbReference type="WBParaSite" id="Hba_00749">
    <property type="protein sequence ID" value="Hba_00749"/>
    <property type="gene ID" value="Hba_00749"/>
</dbReference>
<reference evidence="3" key="1">
    <citation type="submission" date="2016-11" db="UniProtKB">
        <authorList>
            <consortium name="WormBaseParasite"/>
        </authorList>
    </citation>
    <scope>IDENTIFICATION</scope>
</reference>
<dbReference type="AlphaFoldDB" id="A0A1I7W806"/>
<proteinExistence type="predicted"/>
<accession>A0A1I7W806</accession>
<sequence length="283" mass="31976">MIVERIELKKAYRALGSLLIDVRKYVEAAIQLPKNTESAHRYAEECMVEHKKYSTAMAALSETLKQKGELFKTSVNEAISSNPQNHEKIETTVEEILSQIPYSTILTEVTHLNCALELKEDALGQVLGDIKPNLPFHHSNYQDNKGEILVSNQEIDDNTVYSPYMTTDGAEIEHHLSAPPPNITNVGGERFGNQQSGTSRKQKLENNNSLDNNGQFVLTHRNEKSIDEKQWSTHDLIKVLTTITINGQNNAKNEIQFPEIKIPQFNGSQDSFDEFWAILNQIV</sequence>